<accession>A0ACB7YZW1</accession>
<gene>
    <name evidence="1" type="ORF">Vadar_023519</name>
</gene>
<evidence type="ECO:0000313" key="2">
    <source>
        <dbReference type="Proteomes" id="UP000828048"/>
    </source>
</evidence>
<organism evidence="1 2">
    <name type="scientific">Vaccinium darrowii</name>
    <dbReference type="NCBI Taxonomy" id="229202"/>
    <lineage>
        <taxon>Eukaryota</taxon>
        <taxon>Viridiplantae</taxon>
        <taxon>Streptophyta</taxon>
        <taxon>Embryophyta</taxon>
        <taxon>Tracheophyta</taxon>
        <taxon>Spermatophyta</taxon>
        <taxon>Magnoliopsida</taxon>
        <taxon>eudicotyledons</taxon>
        <taxon>Gunneridae</taxon>
        <taxon>Pentapetalae</taxon>
        <taxon>asterids</taxon>
        <taxon>Ericales</taxon>
        <taxon>Ericaceae</taxon>
        <taxon>Vaccinioideae</taxon>
        <taxon>Vaccinieae</taxon>
        <taxon>Vaccinium</taxon>
    </lineage>
</organism>
<keyword evidence="2" id="KW-1185">Reference proteome</keyword>
<sequence>MTGNNTVVVFDFDKTIIDLDSDNWVLDELGFTDLFNQLLPTMPWNSLMDRMMNELHSQGKTIGDIVEVLKRAPIHPRIVPAIKAAHALGCDLRIVSDANLFFIETIVKHLGVSDCFSEINTNPSYVDEQGKLRIFPYHDFHSSSHGCDRCPPNMCKGLIIEKMQSSLAEEGNKKKKFIYLGDGCGDFCPSLKLKHGDYVMPRKNYPVWDLICKNRIQIKAEIHEWSDGEDLECVLLCLINTISMEEENKKLFSVDCKFETINPVVAHDALPQALSVPH</sequence>
<dbReference type="EMBL" id="CM037153">
    <property type="protein sequence ID" value="KAH7858409.1"/>
    <property type="molecule type" value="Genomic_DNA"/>
</dbReference>
<dbReference type="Proteomes" id="UP000828048">
    <property type="component" value="Chromosome 3"/>
</dbReference>
<name>A0ACB7YZW1_9ERIC</name>
<protein>
    <submittedName>
        <fullName evidence="1">Uncharacterized protein</fullName>
    </submittedName>
</protein>
<reference evidence="1 2" key="1">
    <citation type="journal article" date="2021" name="Hortic Res">
        <title>High-quality reference genome and annotation aids understanding of berry development for evergreen blueberry (Vaccinium darrowii).</title>
        <authorList>
            <person name="Yu J."/>
            <person name="Hulse-Kemp A.M."/>
            <person name="Babiker E."/>
            <person name="Staton M."/>
        </authorList>
    </citation>
    <scope>NUCLEOTIDE SEQUENCE [LARGE SCALE GENOMIC DNA]</scope>
    <source>
        <strain evidence="2">cv. NJ 8807/NJ 8810</strain>
        <tissue evidence="1">Young leaf</tissue>
    </source>
</reference>
<proteinExistence type="predicted"/>
<evidence type="ECO:0000313" key="1">
    <source>
        <dbReference type="EMBL" id="KAH7858409.1"/>
    </source>
</evidence>
<comment type="caution">
    <text evidence="1">The sequence shown here is derived from an EMBL/GenBank/DDBJ whole genome shotgun (WGS) entry which is preliminary data.</text>
</comment>